<evidence type="ECO:0000256" key="1">
    <source>
        <dbReference type="SAM" id="Phobius"/>
    </source>
</evidence>
<name>A0ABM9LUW1_9MYCO</name>
<proteinExistence type="predicted"/>
<reference evidence="2 3" key="1">
    <citation type="submission" date="2023-08" db="EMBL/GenBank/DDBJ databases">
        <authorList>
            <person name="Folkvardsen B D."/>
            <person name="Norman A."/>
        </authorList>
    </citation>
    <scope>NUCLEOTIDE SEQUENCE [LARGE SCALE GENOMIC DNA]</scope>
    <source>
        <strain evidence="2 3">Mu0053</strain>
    </source>
</reference>
<feature type="transmembrane region" description="Helical" evidence="1">
    <location>
        <begin position="63"/>
        <end position="84"/>
    </location>
</feature>
<dbReference type="EMBL" id="OY726397">
    <property type="protein sequence ID" value="CAJ1505097.1"/>
    <property type="molecule type" value="Genomic_DNA"/>
</dbReference>
<keyword evidence="1" id="KW-0812">Transmembrane</keyword>
<evidence type="ECO:0000313" key="3">
    <source>
        <dbReference type="Proteomes" id="UP001190465"/>
    </source>
</evidence>
<dbReference type="Proteomes" id="UP001190465">
    <property type="component" value="Chromosome"/>
</dbReference>
<keyword evidence="3" id="KW-1185">Reference proteome</keyword>
<feature type="transmembrane region" description="Helical" evidence="1">
    <location>
        <begin position="31"/>
        <end position="57"/>
    </location>
</feature>
<keyword evidence="1" id="KW-0472">Membrane</keyword>
<accession>A0ABM9LUW1</accession>
<gene>
    <name evidence="2" type="ORF">MU0053_002849</name>
</gene>
<sequence>MSEAQYRILADTGGLVVTDDGRRVVVIDRRIGALSVLAFALGVGGVVLIVFGVVAWVGGLLPGVGSVGLLALGVVLAALTFWLIRTIRARRAAPLGSCRPAAVLDRKLGLFSAGGGALMNLADVRFERRLQVTSSAAKLVAVTPSGVLVLKRGTPFDGGVGDAHGVLNSVVQKNAEDARGCAESEN</sequence>
<dbReference type="RefSeq" id="WP_308478294.1">
    <property type="nucleotide sequence ID" value="NZ_OY726397.1"/>
</dbReference>
<organism evidence="2 3">
    <name type="scientific">[Mycobacterium] burgundiense</name>
    <dbReference type="NCBI Taxonomy" id="3064286"/>
    <lineage>
        <taxon>Bacteria</taxon>
        <taxon>Bacillati</taxon>
        <taxon>Actinomycetota</taxon>
        <taxon>Actinomycetes</taxon>
        <taxon>Mycobacteriales</taxon>
        <taxon>Mycobacteriaceae</taxon>
        <taxon>Mycolicibacterium</taxon>
    </lineage>
</organism>
<evidence type="ECO:0000313" key="2">
    <source>
        <dbReference type="EMBL" id="CAJ1505097.1"/>
    </source>
</evidence>
<protein>
    <submittedName>
        <fullName evidence="2">Uncharacterized protein</fullName>
    </submittedName>
</protein>
<keyword evidence="1" id="KW-1133">Transmembrane helix</keyword>